<keyword evidence="1" id="KW-0805">Transcription regulation</keyword>
<dbReference type="InterPro" id="IPR036388">
    <property type="entry name" value="WH-like_DNA-bd_sf"/>
</dbReference>
<gene>
    <name evidence="5" type="ORF">FHS26_003179</name>
</gene>
<dbReference type="Pfam" id="PF00392">
    <property type="entry name" value="GntR"/>
    <property type="match status" value="1"/>
</dbReference>
<dbReference type="SUPFAM" id="SSF64288">
    <property type="entry name" value="Chorismate lyase-like"/>
    <property type="match status" value="1"/>
</dbReference>
<dbReference type="PRINTS" id="PR00035">
    <property type="entry name" value="HTHGNTR"/>
</dbReference>
<dbReference type="Pfam" id="PF07702">
    <property type="entry name" value="UTRA"/>
    <property type="match status" value="1"/>
</dbReference>
<dbReference type="SMART" id="SM00345">
    <property type="entry name" value="HTH_GNTR"/>
    <property type="match status" value="1"/>
</dbReference>
<proteinExistence type="predicted"/>
<evidence type="ECO:0000313" key="5">
    <source>
        <dbReference type="EMBL" id="MBB3135434.1"/>
    </source>
</evidence>
<accession>A0A7W5BM20</accession>
<keyword evidence="2" id="KW-0238">DNA-binding</keyword>
<evidence type="ECO:0000259" key="4">
    <source>
        <dbReference type="PROSITE" id="PS50949"/>
    </source>
</evidence>
<dbReference type="InterPro" id="IPR036390">
    <property type="entry name" value="WH_DNA-bd_sf"/>
</dbReference>
<dbReference type="InterPro" id="IPR050679">
    <property type="entry name" value="Bact_HTH_transcr_reg"/>
</dbReference>
<dbReference type="Gene3D" id="1.10.10.10">
    <property type="entry name" value="Winged helix-like DNA-binding domain superfamily/Winged helix DNA-binding domain"/>
    <property type="match status" value="1"/>
</dbReference>
<organism evidence="5 6">
    <name type="scientific">Rhizobium pisi</name>
    <dbReference type="NCBI Taxonomy" id="574561"/>
    <lineage>
        <taxon>Bacteria</taxon>
        <taxon>Pseudomonadati</taxon>
        <taxon>Pseudomonadota</taxon>
        <taxon>Alphaproteobacteria</taxon>
        <taxon>Hyphomicrobiales</taxon>
        <taxon>Rhizobiaceae</taxon>
        <taxon>Rhizobium/Agrobacterium group</taxon>
        <taxon>Rhizobium</taxon>
    </lineage>
</organism>
<dbReference type="GO" id="GO:0003700">
    <property type="term" value="F:DNA-binding transcription factor activity"/>
    <property type="evidence" value="ECO:0007669"/>
    <property type="project" value="InterPro"/>
</dbReference>
<keyword evidence="6" id="KW-1185">Reference proteome</keyword>
<dbReference type="Proteomes" id="UP000518315">
    <property type="component" value="Unassembled WGS sequence"/>
</dbReference>
<protein>
    <submittedName>
        <fullName evidence="5">GntR family transcriptional regulator</fullName>
    </submittedName>
</protein>
<dbReference type="InterPro" id="IPR011663">
    <property type="entry name" value="UTRA"/>
</dbReference>
<dbReference type="InterPro" id="IPR000524">
    <property type="entry name" value="Tscrpt_reg_HTH_GntR"/>
</dbReference>
<dbReference type="FunFam" id="1.10.10.10:FF:000079">
    <property type="entry name" value="GntR family transcriptional regulator"/>
    <property type="match status" value="1"/>
</dbReference>
<dbReference type="PROSITE" id="PS50949">
    <property type="entry name" value="HTH_GNTR"/>
    <property type="match status" value="1"/>
</dbReference>
<reference evidence="5 6" key="1">
    <citation type="submission" date="2020-08" db="EMBL/GenBank/DDBJ databases">
        <title>Genomic Encyclopedia of Type Strains, Phase III (KMG-III): the genomes of soil and plant-associated and newly described type strains.</title>
        <authorList>
            <person name="Whitman W."/>
        </authorList>
    </citation>
    <scope>NUCLEOTIDE SEQUENCE [LARGE SCALE GENOMIC DNA]</scope>
    <source>
        <strain evidence="5 6">CECT 4113</strain>
    </source>
</reference>
<evidence type="ECO:0000256" key="2">
    <source>
        <dbReference type="ARBA" id="ARBA00023125"/>
    </source>
</evidence>
<evidence type="ECO:0000256" key="1">
    <source>
        <dbReference type="ARBA" id="ARBA00023015"/>
    </source>
</evidence>
<dbReference type="EMBL" id="JACHXH010000010">
    <property type="protein sequence ID" value="MBB3135434.1"/>
    <property type="molecule type" value="Genomic_DNA"/>
</dbReference>
<evidence type="ECO:0000256" key="3">
    <source>
        <dbReference type="ARBA" id="ARBA00023163"/>
    </source>
</evidence>
<dbReference type="RefSeq" id="WP_245438432.1">
    <property type="nucleotide sequence ID" value="NZ_JACHXH010000010.1"/>
</dbReference>
<dbReference type="GO" id="GO:0045892">
    <property type="term" value="P:negative regulation of DNA-templated transcription"/>
    <property type="evidence" value="ECO:0007669"/>
    <property type="project" value="TreeGrafter"/>
</dbReference>
<dbReference type="PANTHER" id="PTHR44846:SF1">
    <property type="entry name" value="MANNOSYL-D-GLYCERATE TRANSPORT_METABOLISM SYSTEM REPRESSOR MNGR-RELATED"/>
    <property type="match status" value="1"/>
</dbReference>
<dbReference type="AlphaFoldDB" id="A0A7W5BM20"/>
<evidence type="ECO:0000313" key="6">
    <source>
        <dbReference type="Proteomes" id="UP000518315"/>
    </source>
</evidence>
<dbReference type="Gene3D" id="3.40.1410.10">
    <property type="entry name" value="Chorismate lyase-like"/>
    <property type="match status" value="1"/>
</dbReference>
<dbReference type="SUPFAM" id="SSF46785">
    <property type="entry name" value="Winged helix' DNA-binding domain"/>
    <property type="match status" value="1"/>
</dbReference>
<sequence length="254" mass="28177">MTAGTVEIDCYEMPIIRDNATALYRQIAARLEDEIRSGRFEPAGRLPSEAEIGTRFAVSRVTVRLALDELARKGLIERRKGKGTYVAGKEVRHELDTLQSFHESLILQGLNASMRVLSVGTTRTPETIAAALGRGWETCLSLERLHLVDNEPIALGRSFLPPALAKLSRDEMESRPTYAIVSAFAGLDVERAHVAIGAETADPQLGSILKVPAGAALLVMERTSWFTDNTPAERSTFYVRPERYRFVMNNVLRH</sequence>
<dbReference type="PANTHER" id="PTHR44846">
    <property type="entry name" value="MANNOSYL-D-GLYCERATE TRANSPORT/METABOLISM SYSTEM REPRESSOR MNGR-RELATED"/>
    <property type="match status" value="1"/>
</dbReference>
<feature type="domain" description="HTH gntR-type" evidence="4">
    <location>
        <begin position="21"/>
        <end position="89"/>
    </location>
</feature>
<dbReference type="InterPro" id="IPR028978">
    <property type="entry name" value="Chorismate_lyase_/UTRA_dom_sf"/>
</dbReference>
<comment type="caution">
    <text evidence="5">The sequence shown here is derived from an EMBL/GenBank/DDBJ whole genome shotgun (WGS) entry which is preliminary data.</text>
</comment>
<dbReference type="SMART" id="SM00866">
    <property type="entry name" value="UTRA"/>
    <property type="match status" value="1"/>
</dbReference>
<name>A0A7W5BM20_9HYPH</name>
<dbReference type="GO" id="GO:0003677">
    <property type="term" value="F:DNA binding"/>
    <property type="evidence" value="ECO:0007669"/>
    <property type="project" value="UniProtKB-KW"/>
</dbReference>
<keyword evidence="3" id="KW-0804">Transcription</keyword>
<dbReference type="CDD" id="cd07377">
    <property type="entry name" value="WHTH_GntR"/>
    <property type="match status" value="1"/>
</dbReference>